<name>B1HMH5_LYSSC</name>
<dbReference type="AlphaFoldDB" id="B1HMH5"/>
<accession>B1HMH5</accession>
<evidence type="ECO:0000313" key="1">
    <source>
        <dbReference type="EMBL" id="ACA40341.1"/>
    </source>
</evidence>
<gene>
    <name evidence="1" type="ordered locus">Bsph_2807</name>
</gene>
<dbReference type="EMBL" id="CP000817">
    <property type="protein sequence ID" value="ACA40341.1"/>
    <property type="molecule type" value="Genomic_DNA"/>
</dbReference>
<dbReference type="EnsemblBacteria" id="ACA40341">
    <property type="protein sequence ID" value="ACA40341"/>
    <property type="gene ID" value="Bsph_2807"/>
</dbReference>
<proteinExistence type="predicted"/>
<dbReference type="HOGENOM" id="CLU_3312320_0_0_9"/>
<sequence>MSRKVKALRMDDVVFQPSLQPKQSGDNTNMMVMIHQIIK</sequence>
<dbReference type="KEGG" id="lsp:Bsph_2807"/>
<organism evidence="1 2">
    <name type="scientific">Lysinibacillus sphaericus (strain C3-41)</name>
    <dbReference type="NCBI Taxonomy" id="444177"/>
    <lineage>
        <taxon>Bacteria</taxon>
        <taxon>Bacillati</taxon>
        <taxon>Bacillota</taxon>
        <taxon>Bacilli</taxon>
        <taxon>Bacillales</taxon>
        <taxon>Bacillaceae</taxon>
        <taxon>Lysinibacillus</taxon>
    </lineage>
</organism>
<dbReference type="Proteomes" id="UP000002164">
    <property type="component" value="Chromosome"/>
</dbReference>
<reference evidence="1 2" key="1">
    <citation type="journal article" date="2008" name="J. Bacteriol.">
        <title>Complete genome sequence of the mosquitocidal bacterium Bacillus sphaericus C3-41 and comparison with those of closely related Bacillus species.</title>
        <authorList>
            <person name="Hu X."/>
            <person name="Fan W."/>
            <person name="Han B."/>
            <person name="Liu H."/>
            <person name="Zheng D."/>
            <person name="Li Q."/>
            <person name="Dong W."/>
            <person name="Yan J."/>
            <person name="Gao M."/>
            <person name="Berry C."/>
            <person name="Yuan Z."/>
        </authorList>
    </citation>
    <scope>NUCLEOTIDE SEQUENCE [LARGE SCALE GENOMIC DNA]</scope>
    <source>
        <strain evidence="1 2">C3-41</strain>
    </source>
</reference>
<protein>
    <submittedName>
        <fullName evidence="1">Uncharacterized protein</fullName>
    </submittedName>
</protein>
<evidence type="ECO:0000313" key="2">
    <source>
        <dbReference type="Proteomes" id="UP000002164"/>
    </source>
</evidence>